<comment type="caution">
    <text evidence="1">The sequence shown here is derived from an EMBL/GenBank/DDBJ whole genome shotgun (WGS) entry which is preliminary data.</text>
</comment>
<sequence>MHDEEQQGIEHIAASAKPVISTQQELSLKNVGDAEKILEIRTPVDTVSLLADTDVLMYGDIHTDYAIPDYLLAQVVAFKTAGVTSFGFEINQNPRLQKIFDEINAGNIDRASEVDWSFGFGNPTVRQTKQQLVTELVKAGIRVYPFASWGKDMETEGKPYAKESEEEAAEIISQQTTDGKTVVLVGGQHAEYNDNRKVWRFPHTADCVKSLGKRVKSIAIAGGMNNPMGYSRDPKELIRRAARKSNSGPATIIDTTQQKIEGFHNDGILVLPEVPFLAANQPIPPERMPVGKFTPLDNVRPAGAEQAVRAVISSAK</sequence>
<dbReference type="EMBL" id="LBTJ01000026">
    <property type="protein sequence ID" value="KKQ37752.1"/>
    <property type="molecule type" value="Genomic_DNA"/>
</dbReference>
<evidence type="ECO:0000313" key="2">
    <source>
        <dbReference type="Proteomes" id="UP000034471"/>
    </source>
</evidence>
<reference evidence="1 2" key="1">
    <citation type="journal article" date="2015" name="Nature">
        <title>rRNA introns, odd ribosomes, and small enigmatic genomes across a large radiation of phyla.</title>
        <authorList>
            <person name="Brown C.T."/>
            <person name="Hug L.A."/>
            <person name="Thomas B.C."/>
            <person name="Sharon I."/>
            <person name="Castelle C.J."/>
            <person name="Singh A."/>
            <person name="Wilkins M.J."/>
            <person name="Williams K.H."/>
            <person name="Banfield J.F."/>
        </authorList>
    </citation>
    <scope>NUCLEOTIDE SEQUENCE [LARGE SCALE GENOMIC DNA]</scope>
</reference>
<organism evidence="1 2">
    <name type="scientific">Candidatus Roizmanbacteria bacterium GW2011_GWA2_37_7</name>
    <dbReference type="NCBI Taxonomy" id="1618481"/>
    <lineage>
        <taxon>Bacteria</taxon>
        <taxon>Candidatus Roizmaniibacteriota</taxon>
    </lineage>
</organism>
<gene>
    <name evidence="1" type="ORF">US54_C0026G0011</name>
</gene>
<protein>
    <submittedName>
        <fullName evidence="1">Uncharacterized protein</fullName>
    </submittedName>
</protein>
<dbReference type="AlphaFoldDB" id="A0A0G0H6I8"/>
<dbReference type="Proteomes" id="UP000034471">
    <property type="component" value="Unassembled WGS sequence"/>
</dbReference>
<evidence type="ECO:0000313" key="1">
    <source>
        <dbReference type="EMBL" id="KKQ37752.1"/>
    </source>
</evidence>
<accession>A0A0G0H6I8</accession>
<proteinExistence type="predicted"/>
<name>A0A0G0H6I8_9BACT</name>